<evidence type="ECO:0000256" key="6">
    <source>
        <dbReference type="ARBA" id="ARBA00058362"/>
    </source>
</evidence>
<sequence length="251" mass="27884">MAEPTKMTQLAESMGVQPAPIYQRVKQAIISQISSGTWKPNQRIPSENQLVDKLGVSRMTISRALRELASEGYLLRMQGVGTYVAELKVHTAIMEVHNISDEIAGRGHKHASRVITLGSAPADPALAAEFGMDPGESLFHSLIVHYENAIPVQLEERWVNPVMAPDYLLQDYEKQTPYIYLNQASPLTSGEHIIEAVSPTSAQCKLLSIKKSDPCLLISRHTRHQTTLVTYTKLLYPGARHQLHGSFIRHG</sequence>
<evidence type="ECO:0000313" key="12">
    <source>
        <dbReference type="Proteomes" id="UP000461443"/>
    </source>
</evidence>
<evidence type="ECO:0000256" key="7">
    <source>
        <dbReference type="ARBA" id="ARBA00060686"/>
    </source>
</evidence>
<dbReference type="GO" id="GO:0003700">
    <property type="term" value="F:DNA-binding transcription factor activity"/>
    <property type="evidence" value="ECO:0007669"/>
    <property type="project" value="UniProtKB-UniRule"/>
</dbReference>
<evidence type="ECO:0000313" key="11">
    <source>
        <dbReference type="EMBL" id="NDL61645.1"/>
    </source>
</evidence>
<evidence type="ECO:0000259" key="10">
    <source>
        <dbReference type="PROSITE" id="PS50949"/>
    </source>
</evidence>
<feature type="domain" description="HTH gntR-type" evidence="10">
    <location>
        <begin position="19"/>
        <end position="87"/>
    </location>
</feature>
<proteinExistence type="predicted"/>
<dbReference type="NCBIfam" id="TIGR02018">
    <property type="entry name" value="his_ut_repres"/>
    <property type="match status" value="1"/>
</dbReference>
<keyword evidence="5" id="KW-0804">Transcription</keyword>
<dbReference type="GO" id="GO:0003677">
    <property type="term" value="F:DNA binding"/>
    <property type="evidence" value="ECO:0007669"/>
    <property type="project" value="UniProtKB-UniRule"/>
</dbReference>
<comment type="caution">
    <text evidence="11">The sequence shown here is derived from an EMBL/GenBank/DDBJ whole genome shotgun (WGS) entry which is preliminary data.</text>
</comment>
<comment type="pathway">
    <text evidence="7">Amino-acid degradation; L-histidine degradation into L-glutamate [regulation].</text>
</comment>
<keyword evidence="1" id="KW-0678">Repressor</keyword>
<dbReference type="RefSeq" id="WP_162364337.1">
    <property type="nucleotide sequence ID" value="NZ_WUBS01000002.1"/>
</dbReference>
<evidence type="ECO:0000256" key="9">
    <source>
        <dbReference type="NCBIfam" id="TIGR02018"/>
    </source>
</evidence>
<dbReference type="Gene3D" id="1.10.10.10">
    <property type="entry name" value="Winged helix-like DNA-binding domain superfamily/Winged helix DNA-binding domain"/>
    <property type="match status" value="1"/>
</dbReference>
<dbReference type="Pfam" id="PF07702">
    <property type="entry name" value="UTRA"/>
    <property type="match status" value="1"/>
</dbReference>
<dbReference type="FunFam" id="1.10.10.10:FF:000079">
    <property type="entry name" value="GntR family transcriptional regulator"/>
    <property type="match status" value="1"/>
</dbReference>
<evidence type="ECO:0000256" key="3">
    <source>
        <dbReference type="ARBA" id="ARBA00023015"/>
    </source>
</evidence>
<dbReference type="InterPro" id="IPR036390">
    <property type="entry name" value="WH_DNA-bd_sf"/>
</dbReference>
<dbReference type="InterPro" id="IPR010248">
    <property type="entry name" value="His_ut_repres"/>
</dbReference>
<comment type="function">
    <text evidence="6">Repressor which binds to the hutP region in the histidine utilization (hut) operon. It blocks the expression of all the hut genes in the absence of inducer.</text>
</comment>
<dbReference type="EMBL" id="WUBS01000002">
    <property type="protein sequence ID" value="NDL61645.1"/>
    <property type="molecule type" value="Genomic_DNA"/>
</dbReference>
<dbReference type="SMART" id="SM00345">
    <property type="entry name" value="HTH_GNTR"/>
    <property type="match status" value="1"/>
</dbReference>
<dbReference type="SMART" id="SM00866">
    <property type="entry name" value="UTRA"/>
    <property type="match status" value="1"/>
</dbReference>
<dbReference type="InterPro" id="IPR028978">
    <property type="entry name" value="Chorismate_lyase_/UTRA_dom_sf"/>
</dbReference>
<organism evidence="11 12">
    <name type="scientific">Acerihabitans arboris</name>
    <dbReference type="NCBI Taxonomy" id="2691583"/>
    <lineage>
        <taxon>Bacteria</taxon>
        <taxon>Pseudomonadati</taxon>
        <taxon>Pseudomonadota</taxon>
        <taxon>Gammaproteobacteria</taxon>
        <taxon>Enterobacterales</taxon>
        <taxon>Pectobacteriaceae</taxon>
        <taxon>Acerihabitans</taxon>
    </lineage>
</organism>
<dbReference type="Pfam" id="PF00392">
    <property type="entry name" value="GntR"/>
    <property type="match status" value="1"/>
</dbReference>
<evidence type="ECO:0000256" key="8">
    <source>
        <dbReference type="ARBA" id="ARBA00071620"/>
    </source>
</evidence>
<evidence type="ECO:0000256" key="5">
    <source>
        <dbReference type="ARBA" id="ARBA00023163"/>
    </source>
</evidence>
<dbReference type="Gene3D" id="3.40.1410.10">
    <property type="entry name" value="Chorismate lyase-like"/>
    <property type="match status" value="1"/>
</dbReference>
<dbReference type="AlphaFoldDB" id="A0A845SJY9"/>
<gene>
    <name evidence="11" type="primary">hutC</name>
    <name evidence="11" type="ORF">GRH90_02555</name>
</gene>
<dbReference type="FunFam" id="3.40.1410.10:FF:000004">
    <property type="entry name" value="Histidine utilization repressor"/>
    <property type="match status" value="1"/>
</dbReference>
<dbReference type="Proteomes" id="UP000461443">
    <property type="component" value="Unassembled WGS sequence"/>
</dbReference>
<dbReference type="CDD" id="cd07377">
    <property type="entry name" value="WHTH_GntR"/>
    <property type="match status" value="1"/>
</dbReference>
<keyword evidence="3" id="KW-0805">Transcription regulation</keyword>
<evidence type="ECO:0000256" key="4">
    <source>
        <dbReference type="ARBA" id="ARBA00023125"/>
    </source>
</evidence>
<dbReference type="InterPro" id="IPR036388">
    <property type="entry name" value="WH-like_DNA-bd_sf"/>
</dbReference>
<accession>A0A845SJY9</accession>
<reference evidence="11 12" key="1">
    <citation type="submission" date="2019-12" db="EMBL/GenBank/DDBJ databases">
        <authorList>
            <person name="Lee S.D."/>
        </authorList>
    </citation>
    <scope>NUCLEOTIDE SEQUENCE [LARGE SCALE GENOMIC DNA]</scope>
    <source>
        <strain evidence="11 12">SAP-6</strain>
    </source>
</reference>
<dbReference type="PANTHER" id="PTHR44846:SF16">
    <property type="entry name" value="TRANSCRIPTIONAL REGULATOR PHNF-RELATED"/>
    <property type="match status" value="1"/>
</dbReference>
<dbReference type="PROSITE" id="PS50949">
    <property type="entry name" value="HTH_GNTR"/>
    <property type="match status" value="1"/>
</dbReference>
<dbReference type="GO" id="GO:0006547">
    <property type="term" value="P:L-histidine metabolic process"/>
    <property type="evidence" value="ECO:0007669"/>
    <property type="project" value="UniProtKB-UniRule"/>
</dbReference>
<evidence type="ECO:0000256" key="2">
    <source>
        <dbReference type="ARBA" id="ARBA00022808"/>
    </source>
</evidence>
<keyword evidence="12" id="KW-1185">Reference proteome</keyword>
<dbReference type="PANTHER" id="PTHR44846">
    <property type="entry name" value="MANNOSYL-D-GLYCERATE TRANSPORT/METABOLISM SYSTEM REPRESSOR MNGR-RELATED"/>
    <property type="match status" value="1"/>
</dbReference>
<evidence type="ECO:0000256" key="1">
    <source>
        <dbReference type="ARBA" id="ARBA00022491"/>
    </source>
</evidence>
<dbReference type="InterPro" id="IPR050679">
    <property type="entry name" value="Bact_HTH_transcr_reg"/>
</dbReference>
<dbReference type="SUPFAM" id="SSF46785">
    <property type="entry name" value="Winged helix' DNA-binding domain"/>
    <property type="match status" value="1"/>
</dbReference>
<dbReference type="InterPro" id="IPR000524">
    <property type="entry name" value="Tscrpt_reg_HTH_GntR"/>
</dbReference>
<dbReference type="GO" id="GO:0045892">
    <property type="term" value="P:negative regulation of DNA-templated transcription"/>
    <property type="evidence" value="ECO:0007669"/>
    <property type="project" value="UniProtKB-UniRule"/>
</dbReference>
<protein>
    <recommendedName>
        <fullName evidence="8 9">Histidine utilization repressor</fullName>
    </recommendedName>
</protein>
<dbReference type="SUPFAM" id="SSF64288">
    <property type="entry name" value="Chorismate lyase-like"/>
    <property type="match status" value="1"/>
</dbReference>
<keyword evidence="2" id="KW-0369">Histidine metabolism</keyword>
<name>A0A845SJY9_9GAMM</name>
<reference evidence="11 12" key="2">
    <citation type="submission" date="2020-02" db="EMBL/GenBank/DDBJ databases">
        <title>The new genus of Enterobacteriales.</title>
        <authorList>
            <person name="Kim I.S."/>
        </authorList>
    </citation>
    <scope>NUCLEOTIDE SEQUENCE [LARGE SCALE GENOMIC DNA]</scope>
    <source>
        <strain evidence="11 12">SAP-6</strain>
    </source>
</reference>
<dbReference type="InterPro" id="IPR011663">
    <property type="entry name" value="UTRA"/>
</dbReference>
<keyword evidence="4" id="KW-0238">DNA-binding</keyword>
<dbReference type="PRINTS" id="PR00035">
    <property type="entry name" value="HTHGNTR"/>
</dbReference>